<dbReference type="STRING" id="1206085.SAMN05443575_1337"/>
<dbReference type="Proteomes" id="UP000186132">
    <property type="component" value="Unassembled WGS sequence"/>
</dbReference>
<protein>
    <submittedName>
        <fullName evidence="2">Uncharacterized protein</fullName>
    </submittedName>
</protein>
<dbReference type="AlphaFoldDB" id="A0A1M5GZ47"/>
<reference evidence="2 3" key="1">
    <citation type="submission" date="2016-11" db="EMBL/GenBank/DDBJ databases">
        <authorList>
            <person name="Jaros S."/>
            <person name="Januszkiewicz K."/>
            <person name="Wedrychowicz H."/>
        </authorList>
    </citation>
    <scope>NUCLEOTIDE SEQUENCE [LARGE SCALE GENOMIC DNA]</scope>
    <source>
        <strain evidence="2 3">DSM 45627</strain>
    </source>
</reference>
<keyword evidence="3" id="KW-1185">Reference proteome</keyword>
<dbReference type="EMBL" id="FQVU01000002">
    <property type="protein sequence ID" value="SHG08905.1"/>
    <property type="molecule type" value="Genomic_DNA"/>
</dbReference>
<evidence type="ECO:0000313" key="2">
    <source>
        <dbReference type="EMBL" id="SHG08905.1"/>
    </source>
</evidence>
<name>A0A1M5GZ47_9ACTN</name>
<gene>
    <name evidence="2" type="ORF">SAMN05443575_1337</name>
</gene>
<evidence type="ECO:0000313" key="3">
    <source>
        <dbReference type="Proteomes" id="UP000186132"/>
    </source>
</evidence>
<organism evidence="2 3">
    <name type="scientific">Jatrophihabitans endophyticus</name>
    <dbReference type="NCBI Taxonomy" id="1206085"/>
    <lineage>
        <taxon>Bacteria</taxon>
        <taxon>Bacillati</taxon>
        <taxon>Actinomycetota</taxon>
        <taxon>Actinomycetes</taxon>
        <taxon>Jatrophihabitantales</taxon>
        <taxon>Jatrophihabitantaceae</taxon>
        <taxon>Jatrophihabitans</taxon>
    </lineage>
</organism>
<evidence type="ECO:0000256" key="1">
    <source>
        <dbReference type="SAM" id="MobiDB-lite"/>
    </source>
</evidence>
<sequence>MSGEGQTSEEWVPAFPGQRPPFAPGHELSTKHGARSPRKVEPLALELVARLLEQPGTEYLRAPLYASAVHAWARVEAKCARAAEYLEAMPIERQMESPKPGTAPPLEVWRRMEATALTHRGRLGLDPLSAARLGKDVAAAKVDMAKLLSDAQAAVDAREAGEGA</sequence>
<proteinExistence type="predicted"/>
<accession>A0A1M5GZ47</accession>
<feature type="region of interest" description="Disordered" evidence="1">
    <location>
        <begin position="1"/>
        <end position="37"/>
    </location>
</feature>